<proteinExistence type="predicted"/>
<dbReference type="InterPro" id="IPR007730">
    <property type="entry name" value="SPOR-like_dom"/>
</dbReference>
<keyword evidence="4" id="KW-1185">Reference proteome</keyword>
<evidence type="ECO:0000256" key="1">
    <source>
        <dbReference type="SAM" id="SignalP"/>
    </source>
</evidence>
<feature type="chain" id="PRO_5037586448" evidence="1">
    <location>
        <begin position="28"/>
        <end position="129"/>
    </location>
</feature>
<name>A0A917DFP5_9FLAO</name>
<dbReference type="InterPro" id="IPR036680">
    <property type="entry name" value="SPOR-like_sf"/>
</dbReference>
<dbReference type="GO" id="GO:0042834">
    <property type="term" value="F:peptidoglycan binding"/>
    <property type="evidence" value="ECO:0007669"/>
    <property type="project" value="InterPro"/>
</dbReference>
<keyword evidence="1" id="KW-0732">Signal</keyword>
<evidence type="ECO:0000259" key="2">
    <source>
        <dbReference type="Pfam" id="PF05036"/>
    </source>
</evidence>
<dbReference type="EMBL" id="BMFG01000011">
    <property type="protein sequence ID" value="GGD33860.1"/>
    <property type="molecule type" value="Genomic_DNA"/>
</dbReference>
<evidence type="ECO:0000313" key="4">
    <source>
        <dbReference type="Proteomes" id="UP000625735"/>
    </source>
</evidence>
<sequence length="129" mass="14995">MNLYNRKCNAIAPILMVFFMAINSTNGQTVTVEQDAQFEQLLSEKRRINASITVTNRWKIQIFTGDNTNSRKALQDFKRDYKTIDATVVFHTPSYKVWVGNFKTRIEAERTLLDLKSKYPDAFLIKPNK</sequence>
<feature type="signal peptide" evidence="1">
    <location>
        <begin position="1"/>
        <end position="27"/>
    </location>
</feature>
<reference evidence="3" key="1">
    <citation type="journal article" date="2014" name="Int. J. Syst. Evol. Microbiol.">
        <title>Complete genome sequence of Corynebacterium casei LMG S-19264T (=DSM 44701T), isolated from a smear-ripened cheese.</title>
        <authorList>
            <consortium name="US DOE Joint Genome Institute (JGI-PGF)"/>
            <person name="Walter F."/>
            <person name="Albersmeier A."/>
            <person name="Kalinowski J."/>
            <person name="Ruckert C."/>
        </authorList>
    </citation>
    <scope>NUCLEOTIDE SEQUENCE</scope>
    <source>
        <strain evidence="3">CGMCC 1.12506</strain>
    </source>
</reference>
<dbReference type="RefSeq" id="WP_188362908.1">
    <property type="nucleotide sequence ID" value="NZ_BMFG01000011.1"/>
</dbReference>
<dbReference type="Gene3D" id="3.30.70.1070">
    <property type="entry name" value="Sporulation related repeat"/>
    <property type="match status" value="1"/>
</dbReference>
<comment type="caution">
    <text evidence="3">The sequence shown here is derived from an EMBL/GenBank/DDBJ whole genome shotgun (WGS) entry which is preliminary data.</text>
</comment>
<accession>A0A917DFP5</accession>
<dbReference type="Proteomes" id="UP000625735">
    <property type="component" value="Unassembled WGS sequence"/>
</dbReference>
<dbReference type="AlphaFoldDB" id="A0A917DFP5"/>
<protein>
    <submittedName>
        <fullName evidence="3">Sporulation protein</fullName>
    </submittedName>
</protein>
<reference evidence="3" key="2">
    <citation type="submission" date="2020-09" db="EMBL/GenBank/DDBJ databases">
        <authorList>
            <person name="Sun Q."/>
            <person name="Zhou Y."/>
        </authorList>
    </citation>
    <scope>NUCLEOTIDE SEQUENCE</scope>
    <source>
        <strain evidence="3">CGMCC 1.12506</strain>
    </source>
</reference>
<dbReference type="Pfam" id="PF05036">
    <property type="entry name" value="SPOR"/>
    <property type="match status" value="1"/>
</dbReference>
<gene>
    <name evidence="3" type="ORF">GCM10011343_24810</name>
</gene>
<feature type="domain" description="SPOR" evidence="2">
    <location>
        <begin position="57"/>
        <end position="126"/>
    </location>
</feature>
<evidence type="ECO:0000313" key="3">
    <source>
        <dbReference type="EMBL" id="GGD33860.1"/>
    </source>
</evidence>
<organism evidence="3 4">
    <name type="scientific">Flavobacterium orientale</name>
    <dbReference type="NCBI Taxonomy" id="1756020"/>
    <lineage>
        <taxon>Bacteria</taxon>
        <taxon>Pseudomonadati</taxon>
        <taxon>Bacteroidota</taxon>
        <taxon>Flavobacteriia</taxon>
        <taxon>Flavobacteriales</taxon>
        <taxon>Flavobacteriaceae</taxon>
        <taxon>Flavobacterium</taxon>
    </lineage>
</organism>